<dbReference type="Proteomes" id="UP000706039">
    <property type="component" value="Unassembled WGS sequence"/>
</dbReference>
<keyword evidence="2" id="KW-1133">Transmembrane helix</keyword>
<sequence>MSEQSGEKSFAPSQKRLRDAAKNGDVVRSRELATAVVVLAGVAWLWFADDWMMASFSEVFHLGLRWDRAALDNFEPGAVLRAMLGATLPMILALGAITIVVSLASQLAFGHGRFNAGNMAPKFSRLNPLSGLKRMFGPNGLIELGKALVKVALLGAIAWWFAQGVIGSVLGLGRGNLIGQLDYAWDLLIRLMLTLSAGLVVIALFDVPIQIVRQLGRLKMTHQEMRDEHKESEGSPEKKAAIRQRQREIAKGGMHRAMRDAQFVITNPTHFSVALTYDPTRASAPIVLAKGRGEKALAMRELAKELNVPVLEYPMLARSVYFTTRENMVIREELFIAVASVLAFVMSLKRGERPARPVIDVPMHMRFDEFGRAAEQ</sequence>
<dbReference type="RefSeq" id="WP_222991543.1">
    <property type="nucleotide sequence ID" value="NZ_JAINVV010000009.1"/>
</dbReference>
<dbReference type="PANTHER" id="PTHR30531:SF12">
    <property type="entry name" value="FLAGELLAR BIOSYNTHETIC PROTEIN FLHB"/>
    <property type="match status" value="1"/>
</dbReference>
<dbReference type="EMBL" id="JAINVV010000009">
    <property type="protein sequence ID" value="MBY8824433.1"/>
    <property type="molecule type" value="Genomic_DNA"/>
</dbReference>
<dbReference type="SUPFAM" id="SSF160544">
    <property type="entry name" value="EscU C-terminal domain-like"/>
    <property type="match status" value="1"/>
</dbReference>
<keyword evidence="2" id="KW-0472">Membrane</keyword>
<dbReference type="PANTHER" id="PTHR30531">
    <property type="entry name" value="FLAGELLAR BIOSYNTHETIC PROTEIN FLHB"/>
    <property type="match status" value="1"/>
</dbReference>
<comment type="similarity">
    <text evidence="1">Belongs to the type III secretion exporter family.</text>
</comment>
<organism evidence="3 4">
    <name type="scientific">Sphingomonas colocasiae</name>
    <dbReference type="NCBI Taxonomy" id="1848973"/>
    <lineage>
        <taxon>Bacteria</taxon>
        <taxon>Pseudomonadati</taxon>
        <taxon>Pseudomonadota</taxon>
        <taxon>Alphaproteobacteria</taxon>
        <taxon>Sphingomonadales</taxon>
        <taxon>Sphingomonadaceae</taxon>
        <taxon>Sphingomonas</taxon>
    </lineage>
</organism>
<evidence type="ECO:0000313" key="3">
    <source>
        <dbReference type="EMBL" id="MBY8824433.1"/>
    </source>
</evidence>
<dbReference type="InterPro" id="IPR029025">
    <property type="entry name" value="T3SS_substrate_exporter_C"/>
</dbReference>
<evidence type="ECO:0000256" key="2">
    <source>
        <dbReference type="SAM" id="Phobius"/>
    </source>
</evidence>
<dbReference type="Gene3D" id="3.40.1690.10">
    <property type="entry name" value="secretion proteins EscU"/>
    <property type="match status" value="1"/>
</dbReference>
<evidence type="ECO:0000256" key="1">
    <source>
        <dbReference type="ARBA" id="ARBA00010690"/>
    </source>
</evidence>
<keyword evidence="4" id="KW-1185">Reference proteome</keyword>
<gene>
    <name evidence="3" type="ORF">K7G82_19165</name>
</gene>
<dbReference type="Pfam" id="PF01312">
    <property type="entry name" value="Bac_export_2"/>
    <property type="match status" value="1"/>
</dbReference>
<feature type="transmembrane region" description="Helical" evidence="2">
    <location>
        <begin position="32"/>
        <end position="48"/>
    </location>
</feature>
<dbReference type="InterPro" id="IPR006135">
    <property type="entry name" value="T3SS_substrate_exporter"/>
</dbReference>
<feature type="transmembrane region" description="Helical" evidence="2">
    <location>
        <begin position="187"/>
        <end position="209"/>
    </location>
</feature>
<feature type="transmembrane region" description="Helical" evidence="2">
    <location>
        <begin position="151"/>
        <end position="172"/>
    </location>
</feature>
<evidence type="ECO:0000313" key="4">
    <source>
        <dbReference type="Proteomes" id="UP000706039"/>
    </source>
</evidence>
<dbReference type="PRINTS" id="PR00950">
    <property type="entry name" value="TYPE3IMSPROT"/>
</dbReference>
<protein>
    <submittedName>
        <fullName evidence="3">EscU/YscU/HrcU family type III secretion system export apparatus switch protein</fullName>
    </submittedName>
</protein>
<keyword evidence="2" id="KW-0812">Transmembrane</keyword>
<accession>A0ABS7PT92</accession>
<comment type="caution">
    <text evidence="3">The sequence shown here is derived from an EMBL/GenBank/DDBJ whole genome shotgun (WGS) entry which is preliminary data.</text>
</comment>
<name>A0ABS7PT92_9SPHN</name>
<feature type="transmembrane region" description="Helical" evidence="2">
    <location>
        <begin position="82"/>
        <end position="104"/>
    </location>
</feature>
<reference evidence="3 4" key="1">
    <citation type="submission" date="2021-08" db="EMBL/GenBank/DDBJ databases">
        <authorList>
            <person name="Tuo L."/>
        </authorList>
    </citation>
    <scope>NUCLEOTIDE SEQUENCE [LARGE SCALE GENOMIC DNA]</scope>
    <source>
        <strain evidence="3 4">JCM 31229</strain>
    </source>
</reference>
<proteinExistence type="inferred from homology"/>